<name>A0A8H5TPH2_FUSCI</name>
<proteinExistence type="predicted"/>
<dbReference type="Proteomes" id="UP000572754">
    <property type="component" value="Unassembled WGS sequence"/>
</dbReference>
<evidence type="ECO:0000313" key="2">
    <source>
        <dbReference type="Proteomes" id="UP000572754"/>
    </source>
</evidence>
<accession>A0A8H5TPH2</accession>
<evidence type="ECO:0000313" key="1">
    <source>
        <dbReference type="EMBL" id="KAF5675999.1"/>
    </source>
</evidence>
<gene>
    <name evidence="1" type="ORF">FCIRC_7230</name>
</gene>
<dbReference type="EMBL" id="JAAQPE010000238">
    <property type="protein sequence ID" value="KAF5675999.1"/>
    <property type="molecule type" value="Genomic_DNA"/>
</dbReference>
<reference evidence="1 2" key="2">
    <citation type="submission" date="2020-05" db="EMBL/GenBank/DDBJ databases">
        <title>Identification and distribution of gene clusters putatively required for synthesis of sphingolipid metabolism inhibitors in phylogenetically diverse species of the filamentous fungus Fusarium.</title>
        <authorList>
            <person name="Kim H.-S."/>
            <person name="Busman M."/>
            <person name="Brown D.W."/>
            <person name="Divon H."/>
            <person name="Uhlig S."/>
            <person name="Proctor R.H."/>
        </authorList>
    </citation>
    <scope>NUCLEOTIDE SEQUENCE [LARGE SCALE GENOMIC DNA]</scope>
    <source>
        <strain evidence="1 2">NRRL 25331</strain>
    </source>
</reference>
<keyword evidence="2" id="KW-1185">Reference proteome</keyword>
<organism evidence="1 2">
    <name type="scientific">Fusarium circinatum</name>
    <name type="common">Pitch canker fungus</name>
    <name type="synonym">Gibberella circinata</name>
    <dbReference type="NCBI Taxonomy" id="48490"/>
    <lineage>
        <taxon>Eukaryota</taxon>
        <taxon>Fungi</taxon>
        <taxon>Dikarya</taxon>
        <taxon>Ascomycota</taxon>
        <taxon>Pezizomycotina</taxon>
        <taxon>Sordariomycetes</taxon>
        <taxon>Hypocreomycetidae</taxon>
        <taxon>Hypocreales</taxon>
        <taxon>Nectriaceae</taxon>
        <taxon>Fusarium</taxon>
        <taxon>Fusarium fujikuroi species complex</taxon>
    </lineage>
</organism>
<sequence length="439" mass="48693">MSVQGYIRLPAPPLNGEPYRDILRCHEKLQITIQRILENAYTHTLDIEVSPDIATNILSFSVILSNTMFLAKALHAVALLSNVADGAAMKIPKSSSGAQMLTDPHYGPVPGESPLYSTYRGKTPPFPANITDPILPTRKGKPGVDDMVWQNLLSAEWAIFSFYQQGVENFNKTSFVEAGYPNTTYDRIQEIRDNEAGHLRIFQDQISDTSLKPGACKYQYPFDDPESFLVLSTFIEIASMTFLTGLVQMAKLPASQGAMTAIAAVETRHEVWSLMDIWNVNPFSGPSDTVFPYANQILDLTDGFVIKGSCPKENPIYPNPRQGLPSLNVSPVHKTVTPGRTITFKFTDNDKLPKFEKYHQYYTTFFHGPWNITIPIDTRDWPQKKIIDVKIPEAFESRGIIIAVVTDTVGAPTMDTVLAGPAILLQQPAELGAKVADIV</sequence>
<dbReference type="AlphaFoldDB" id="A0A8H5TPH2"/>
<protein>
    <submittedName>
        <fullName evidence="1">Stress response rds1p</fullName>
    </submittedName>
</protein>
<reference evidence="2" key="1">
    <citation type="journal article" date="2020" name="BMC Genomics">
        <title>Correction to: Identification and distribution of gene clusters required for synthesis of sphingolipid metabolism inhibitors in diverse species of the filamentous fungus Fusarium.</title>
        <authorList>
            <person name="Kim H.S."/>
            <person name="Lohmar J.M."/>
            <person name="Busman M."/>
            <person name="Brown D.W."/>
            <person name="Naumann T.A."/>
            <person name="Divon H.H."/>
            <person name="Lysoe E."/>
            <person name="Uhlig S."/>
            <person name="Proctor R.H."/>
        </authorList>
    </citation>
    <scope>NUCLEOTIDE SEQUENCE [LARGE SCALE GENOMIC DNA]</scope>
    <source>
        <strain evidence="2">NRRL 25331</strain>
    </source>
</reference>
<dbReference type="Pfam" id="PF13668">
    <property type="entry name" value="Ferritin_2"/>
    <property type="match status" value="1"/>
</dbReference>
<comment type="caution">
    <text evidence="1">The sequence shown here is derived from an EMBL/GenBank/DDBJ whole genome shotgun (WGS) entry which is preliminary data.</text>
</comment>
<dbReference type="CDD" id="cd00657">
    <property type="entry name" value="Ferritin_like"/>
    <property type="match status" value="1"/>
</dbReference>